<reference evidence="7" key="1">
    <citation type="submission" date="2016-10" db="EMBL/GenBank/DDBJ databases">
        <authorList>
            <person name="Varghese N."/>
            <person name="Submissions S."/>
        </authorList>
    </citation>
    <scope>NUCLEOTIDE SEQUENCE [LARGE SCALE GENOMIC DNA]</scope>
    <source>
        <strain evidence="7">DSM 3669</strain>
    </source>
</reference>
<evidence type="ECO:0000256" key="3">
    <source>
        <dbReference type="ARBA" id="ARBA00022912"/>
    </source>
</evidence>
<dbReference type="InterPro" id="IPR017867">
    <property type="entry name" value="Tyr_phospatase_low_mol_wt"/>
</dbReference>
<dbReference type="InterPro" id="IPR023485">
    <property type="entry name" value="Ptyr_pPase"/>
</dbReference>
<dbReference type="GO" id="GO:0004725">
    <property type="term" value="F:protein tyrosine phosphatase activity"/>
    <property type="evidence" value="ECO:0007669"/>
    <property type="project" value="InterPro"/>
</dbReference>
<evidence type="ECO:0000256" key="4">
    <source>
        <dbReference type="PIRSR" id="PIRSR617867-1"/>
    </source>
</evidence>
<dbReference type="PRINTS" id="PR00719">
    <property type="entry name" value="LMWPTPASE"/>
</dbReference>
<dbReference type="OrthoDB" id="9784339at2"/>
<gene>
    <name evidence="6" type="ORF">SAMN05660706_10356</name>
</gene>
<dbReference type="InterPro" id="IPR050438">
    <property type="entry name" value="LMW_PTPase"/>
</dbReference>
<dbReference type="RefSeq" id="WP_092481914.1">
    <property type="nucleotide sequence ID" value="NZ_FOYM01000003.1"/>
</dbReference>
<dbReference type="CDD" id="cd16344">
    <property type="entry name" value="LMWPAP"/>
    <property type="match status" value="1"/>
</dbReference>
<proteinExistence type="inferred from homology"/>
<dbReference type="PANTHER" id="PTHR11717:SF31">
    <property type="entry name" value="LOW MOLECULAR WEIGHT PROTEIN-TYROSINE-PHOSPHATASE ETP-RELATED"/>
    <property type="match status" value="1"/>
</dbReference>
<organism evidence="6 7">
    <name type="scientific">Desulfoscipio geothermicus DSM 3669</name>
    <dbReference type="NCBI Taxonomy" id="1121426"/>
    <lineage>
        <taxon>Bacteria</taxon>
        <taxon>Bacillati</taxon>
        <taxon>Bacillota</taxon>
        <taxon>Clostridia</taxon>
        <taxon>Eubacteriales</taxon>
        <taxon>Desulfallaceae</taxon>
        <taxon>Desulfoscipio</taxon>
    </lineage>
</organism>
<accession>A0A1I6CYK3</accession>
<evidence type="ECO:0000256" key="2">
    <source>
        <dbReference type="ARBA" id="ARBA00022801"/>
    </source>
</evidence>
<evidence type="ECO:0000313" key="7">
    <source>
        <dbReference type="Proteomes" id="UP000199584"/>
    </source>
</evidence>
<sequence>MAKKKILFVCTGNTCRSAMAEALARLALEELFPERDDIEFVSAGLAALPDSEASPQAVSVLKERGIDLSGHRSTQISPEDIEEASLVLTMTTFHRDNLRRAAPEAAEKIYTLAEYAGSGGDIPDPFGLSEETYRIVAGELNALVRDALHKFLRGQT</sequence>
<keyword evidence="2" id="KW-0378">Hydrolase</keyword>
<dbReference type="SMART" id="SM00226">
    <property type="entry name" value="LMWPc"/>
    <property type="match status" value="1"/>
</dbReference>
<dbReference type="SUPFAM" id="SSF52788">
    <property type="entry name" value="Phosphotyrosine protein phosphatases I"/>
    <property type="match status" value="1"/>
</dbReference>
<feature type="active site" description="Proton donor" evidence="4">
    <location>
        <position position="124"/>
    </location>
</feature>
<dbReference type="Proteomes" id="UP000199584">
    <property type="component" value="Unassembled WGS sequence"/>
</dbReference>
<dbReference type="EMBL" id="FOYM01000003">
    <property type="protein sequence ID" value="SFQ98177.1"/>
    <property type="molecule type" value="Genomic_DNA"/>
</dbReference>
<feature type="active site" evidence="4">
    <location>
        <position position="16"/>
    </location>
</feature>
<dbReference type="STRING" id="39060.SAMN05660706_10356"/>
<dbReference type="InterPro" id="IPR036196">
    <property type="entry name" value="Ptyr_pPase_sf"/>
</dbReference>
<comment type="similarity">
    <text evidence="1">Belongs to the low molecular weight phosphotyrosine protein phosphatase family.</text>
</comment>
<evidence type="ECO:0000259" key="5">
    <source>
        <dbReference type="SMART" id="SM00226"/>
    </source>
</evidence>
<protein>
    <submittedName>
        <fullName evidence="6">Protein-tyrosine phosphatase</fullName>
    </submittedName>
</protein>
<dbReference type="AlphaFoldDB" id="A0A1I6CYK3"/>
<evidence type="ECO:0000256" key="1">
    <source>
        <dbReference type="ARBA" id="ARBA00011063"/>
    </source>
</evidence>
<keyword evidence="7" id="KW-1185">Reference proteome</keyword>
<feature type="active site" description="Nucleophile" evidence="4">
    <location>
        <position position="10"/>
    </location>
</feature>
<dbReference type="PANTHER" id="PTHR11717">
    <property type="entry name" value="LOW MOLECULAR WEIGHT PROTEIN TYROSINE PHOSPHATASE"/>
    <property type="match status" value="1"/>
</dbReference>
<dbReference type="Gene3D" id="3.40.50.2300">
    <property type="match status" value="1"/>
</dbReference>
<evidence type="ECO:0000313" key="6">
    <source>
        <dbReference type="EMBL" id="SFQ98177.1"/>
    </source>
</evidence>
<feature type="domain" description="Phosphotyrosine protein phosphatase I" evidence="5">
    <location>
        <begin position="4"/>
        <end position="150"/>
    </location>
</feature>
<name>A0A1I6CYK3_9FIRM</name>
<keyword evidence="3" id="KW-0904">Protein phosphatase</keyword>
<dbReference type="Pfam" id="PF01451">
    <property type="entry name" value="LMWPc"/>
    <property type="match status" value="1"/>
</dbReference>